<feature type="region of interest" description="Disordered" evidence="1">
    <location>
        <begin position="337"/>
        <end position="367"/>
    </location>
</feature>
<sequence length="462" mass="49690">MVPSCLSAVTLALMALSSAGKASASFMDQSFFFDYTPASEAISVPVTAQCETIHVQWERSSASGPNPVAPYYLQIYTSAFVFPFVVSAGSGLSFDWQVPFGPGTLYQVCMFDSKGYTGGCQRVYTMIANTTVETPSCANVTFPLGPLDIDAKVSNGPLSQYGWIPECTEISLTPKNGTAPYTLTVAPASHPPYNQTLNTKQEVKWTVELGWASSFFISVVDADFNYWSYGPLHSGQGTDTSCLAPSSSSAGLTAGVGIGGVVLGLLMGVVAAFFYYRRRDKRRGRGHQFLPLATSTSAHSEANPFDINLSSSSSTRYQSVPDRLSYQHSGGYQIEPFLLPGERSRSPSSPASPHPNPMQGEQSGARQPSNHVYVVHHDGGVAPVTVFHDDGTEVVELPPRYRDGEGSGQGDERSEGTQSRSERSGSSPLPPASRPLPSPQIMDRRRPGDNPRKSGLHSQQYS</sequence>
<accession>A0A0D7BB78</accession>
<keyword evidence="2" id="KW-0812">Transmembrane</keyword>
<dbReference type="EMBL" id="KN880526">
    <property type="protein sequence ID" value="KIY67429.1"/>
    <property type="molecule type" value="Genomic_DNA"/>
</dbReference>
<evidence type="ECO:0000256" key="1">
    <source>
        <dbReference type="SAM" id="MobiDB-lite"/>
    </source>
</evidence>
<dbReference type="AlphaFoldDB" id="A0A0D7BB78"/>
<evidence type="ECO:0000313" key="5">
    <source>
        <dbReference type="Proteomes" id="UP000054007"/>
    </source>
</evidence>
<organism evidence="4 5">
    <name type="scientific">Cylindrobasidium torrendii FP15055 ss-10</name>
    <dbReference type="NCBI Taxonomy" id="1314674"/>
    <lineage>
        <taxon>Eukaryota</taxon>
        <taxon>Fungi</taxon>
        <taxon>Dikarya</taxon>
        <taxon>Basidiomycota</taxon>
        <taxon>Agaricomycotina</taxon>
        <taxon>Agaricomycetes</taxon>
        <taxon>Agaricomycetidae</taxon>
        <taxon>Agaricales</taxon>
        <taxon>Marasmiineae</taxon>
        <taxon>Physalacriaceae</taxon>
        <taxon>Cylindrobasidium</taxon>
    </lineage>
</organism>
<evidence type="ECO:0000313" key="4">
    <source>
        <dbReference type="EMBL" id="KIY67429.1"/>
    </source>
</evidence>
<reference evidence="4 5" key="1">
    <citation type="journal article" date="2015" name="Fungal Genet. Biol.">
        <title>Evolution of novel wood decay mechanisms in Agaricales revealed by the genome sequences of Fistulina hepatica and Cylindrobasidium torrendii.</title>
        <authorList>
            <person name="Floudas D."/>
            <person name="Held B.W."/>
            <person name="Riley R."/>
            <person name="Nagy L.G."/>
            <person name="Koehler G."/>
            <person name="Ransdell A.S."/>
            <person name="Younus H."/>
            <person name="Chow J."/>
            <person name="Chiniquy J."/>
            <person name="Lipzen A."/>
            <person name="Tritt A."/>
            <person name="Sun H."/>
            <person name="Haridas S."/>
            <person name="LaButti K."/>
            <person name="Ohm R.A."/>
            <person name="Kues U."/>
            <person name="Blanchette R.A."/>
            <person name="Grigoriev I.V."/>
            <person name="Minto R.E."/>
            <person name="Hibbett D.S."/>
        </authorList>
    </citation>
    <scope>NUCLEOTIDE SEQUENCE [LARGE SCALE GENOMIC DNA]</scope>
    <source>
        <strain evidence="4 5">FP15055 ss-10</strain>
    </source>
</reference>
<feature type="region of interest" description="Disordered" evidence="1">
    <location>
        <begin position="396"/>
        <end position="462"/>
    </location>
</feature>
<keyword evidence="2" id="KW-0472">Membrane</keyword>
<feature type="compositionally biased region" description="Pro residues" evidence="1">
    <location>
        <begin position="428"/>
        <end position="438"/>
    </location>
</feature>
<feature type="chain" id="PRO_5002316832" description="Fibronectin type-III domain-containing protein" evidence="3">
    <location>
        <begin position="25"/>
        <end position="462"/>
    </location>
</feature>
<dbReference type="Proteomes" id="UP000054007">
    <property type="component" value="Unassembled WGS sequence"/>
</dbReference>
<name>A0A0D7BB78_9AGAR</name>
<protein>
    <recommendedName>
        <fullName evidence="6">Fibronectin type-III domain-containing protein</fullName>
    </recommendedName>
</protein>
<evidence type="ECO:0008006" key="6">
    <source>
        <dbReference type="Google" id="ProtNLM"/>
    </source>
</evidence>
<keyword evidence="5" id="KW-1185">Reference proteome</keyword>
<feature type="compositionally biased region" description="Basic and acidic residues" evidence="1">
    <location>
        <begin position="442"/>
        <end position="452"/>
    </location>
</feature>
<dbReference type="STRING" id="1314674.A0A0D7BB78"/>
<evidence type="ECO:0000256" key="2">
    <source>
        <dbReference type="SAM" id="Phobius"/>
    </source>
</evidence>
<keyword evidence="2" id="KW-1133">Transmembrane helix</keyword>
<proteinExistence type="predicted"/>
<feature type="transmembrane region" description="Helical" evidence="2">
    <location>
        <begin position="252"/>
        <end position="276"/>
    </location>
</feature>
<gene>
    <name evidence="4" type="ORF">CYLTODRAFT_397114</name>
</gene>
<evidence type="ECO:0000256" key="3">
    <source>
        <dbReference type="SAM" id="SignalP"/>
    </source>
</evidence>
<feature type="signal peptide" evidence="3">
    <location>
        <begin position="1"/>
        <end position="24"/>
    </location>
</feature>
<dbReference type="OrthoDB" id="2563021at2759"/>
<keyword evidence="3" id="KW-0732">Signal</keyword>
<feature type="compositionally biased region" description="Basic and acidic residues" evidence="1">
    <location>
        <begin position="399"/>
        <end position="423"/>
    </location>
</feature>